<evidence type="ECO:0000256" key="1">
    <source>
        <dbReference type="SAM" id="SignalP"/>
    </source>
</evidence>
<gene>
    <name evidence="2" type="ORF">APB76_19080</name>
</gene>
<evidence type="ECO:0000313" key="2">
    <source>
        <dbReference type="EMBL" id="OAJ92619.1"/>
    </source>
</evidence>
<feature type="signal peptide" evidence="1">
    <location>
        <begin position="1"/>
        <end position="21"/>
    </location>
</feature>
<keyword evidence="1" id="KW-0732">Signal</keyword>
<dbReference type="EMBL" id="LLEI02000067">
    <property type="protein sequence ID" value="OAJ92619.1"/>
    <property type="molecule type" value="Genomic_DNA"/>
</dbReference>
<dbReference type="Proteomes" id="UP000078406">
    <property type="component" value="Unassembled WGS sequence"/>
</dbReference>
<organism evidence="2 3">
    <name type="scientific">Vibrio bivalvicida</name>
    <dbReference type="NCBI Taxonomy" id="1276888"/>
    <lineage>
        <taxon>Bacteria</taxon>
        <taxon>Pseudomonadati</taxon>
        <taxon>Pseudomonadota</taxon>
        <taxon>Gammaproteobacteria</taxon>
        <taxon>Vibrionales</taxon>
        <taxon>Vibrionaceae</taxon>
        <taxon>Vibrio</taxon>
        <taxon>Vibrio oreintalis group</taxon>
    </lineage>
</organism>
<evidence type="ECO:0000313" key="3">
    <source>
        <dbReference type="Proteomes" id="UP000078406"/>
    </source>
</evidence>
<name>A0A177XVQ8_9VIBR</name>
<comment type="caution">
    <text evidence="2">The sequence shown here is derived from an EMBL/GenBank/DDBJ whole genome shotgun (WGS) entry which is preliminary data.</text>
</comment>
<reference evidence="2 3" key="1">
    <citation type="journal article" date="2016" name="Syst. Appl. Microbiol.">
        <title>Vibrio bivalvicida sp. nov., a novel larval pathogen for bivalve molluscs reared in a hatchery.</title>
        <authorList>
            <person name="Dubert J."/>
            <person name="Romalde J.L."/>
            <person name="Prado S."/>
            <person name="Barja J.L."/>
        </authorList>
    </citation>
    <scope>NUCLEOTIDE SEQUENCE [LARGE SCALE GENOMIC DNA]</scope>
    <source>
        <strain evidence="2 3">605</strain>
    </source>
</reference>
<accession>A0A177XVQ8</accession>
<sequence length="122" mass="13150">MRKCKILAVFSFVFISNFVHAKDVHIGPVMLDSVAVLNVNSFGHKAGNVEIKITNGIADLKGLNCDTKYLTTRNDGAGFKDMLAVLLAAHAAQRPLNLGITDNPAYSAFPGRCSLLYASILK</sequence>
<protein>
    <submittedName>
        <fullName evidence="2">Uncharacterized protein</fullName>
    </submittedName>
</protein>
<dbReference type="RefSeq" id="WP_054963668.1">
    <property type="nucleotide sequence ID" value="NZ_LLEI02000067.1"/>
</dbReference>
<feature type="chain" id="PRO_5008079129" evidence="1">
    <location>
        <begin position="22"/>
        <end position="122"/>
    </location>
</feature>
<dbReference type="AlphaFoldDB" id="A0A177XVQ8"/>
<proteinExistence type="predicted"/>